<dbReference type="InParanoid" id="H3CBB9"/>
<dbReference type="GO" id="GO:0070006">
    <property type="term" value="F:metalloaminopeptidase activity"/>
    <property type="evidence" value="ECO:0007669"/>
    <property type="project" value="TreeGrafter"/>
</dbReference>
<comment type="similarity">
    <text evidence="3">Belongs to the peptidase M1 family.</text>
</comment>
<dbReference type="PANTHER" id="PTHR11533">
    <property type="entry name" value="PROTEASE M1 ZINC METALLOPROTEASE"/>
    <property type="match status" value="1"/>
</dbReference>
<evidence type="ECO:0000256" key="1">
    <source>
        <dbReference type="ARBA" id="ARBA00001947"/>
    </source>
</evidence>
<evidence type="ECO:0000256" key="7">
    <source>
        <dbReference type="ARBA" id="ARBA00022801"/>
    </source>
</evidence>
<dbReference type="PRINTS" id="PR00756">
    <property type="entry name" value="ALADIPTASE"/>
</dbReference>
<dbReference type="HOGENOM" id="CLU_727543_0_0_1"/>
<evidence type="ECO:0000256" key="9">
    <source>
        <dbReference type="ARBA" id="ARBA00022968"/>
    </source>
</evidence>
<dbReference type="Ensembl" id="ENSTNIT00000005688.1">
    <property type="protein sequence ID" value="ENSTNIP00000005541.1"/>
    <property type="gene ID" value="ENSTNIG00000002971.1"/>
</dbReference>
<proteinExistence type="inferred from homology"/>
<evidence type="ECO:0000313" key="17">
    <source>
        <dbReference type="Ensembl" id="ENSTNIP00000005541.1"/>
    </source>
</evidence>
<dbReference type="InterPro" id="IPR042097">
    <property type="entry name" value="Aminopeptidase_N-like_N_sf"/>
</dbReference>
<dbReference type="InterPro" id="IPR045357">
    <property type="entry name" value="Aminopeptidase_N-like_N"/>
</dbReference>
<keyword evidence="9" id="KW-0735">Signal-anchor</keyword>
<evidence type="ECO:0000256" key="13">
    <source>
        <dbReference type="ARBA" id="ARBA00023180"/>
    </source>
</evidence>
<dbReference type="Pfam" id="PF17900">
    <property type="entry name" value="Peptidase_M1_N"/>
    <property type="match status" value="1"/>
</dbReference>
<accession>H3CBB9</accession>
<reference evidence="17" key="2">
    <citation type="submission" date="2025-08" db="UniProtKB">
        <authorList>
            <consortium name="Ensembl"/>
        </authorList>
    </citation>
    <scope>IDENTIFICATION</scope>
</reference>
<dbReference type="AlphaFoldDB" id="H3CBB9"/>
<evidence type="ECO:0000256" key="10">
    <source>
        <dbReference type="ARBA" id="ARBA00022989"/>
    </source>
</evidence>
<keyword evidence="5 15" id="KW-0812">Transmembrane</keyword>
<dbReference type="GO" id="GO:0005737">
    <property type="term" value="C:cytoplasm"/>
    <property type="evidence" value="ECO:0007669"/>
    <property type="project" value="TreeGrafter"/>
</dbReference>
<evidence type="ECO:0000256" key="6">
    <source>
        <dbReference type="ARBA" id="ARBA00022723"/>
    </source>
</evidence>
<dbReference type="InterPro" id="IPR027268">
    <property type="entry name" value="Peptidase_M4/M1_CTD_sf"/>
</dbReference>
<keyword evidence="11" id="KW-0482">Metalloprotease</keyword>
<keyword evidence="8" id="KW-0862">Zinc</keyword>
<feature type="transmembrane region" description="Helical" evidence="15">
    <location>
        <begin position="38"/>
        <end position="57"/>
    </location>
</feature>
<dbReference type="GO" id="GO:0042277">
    <property type="term" value="F:peptide binding"/>
    <property type="evidence" value="ECO:0007669"/>
    <property type="project" value="TreeGrafter"/>
</dbReference>
<keyword evidence="12 15" id="KW-0472">Membrane</keyword>
<dbReference type="SUPFAM" id="SSF63737">
    <property type="entry name" value="Leukotriene A4 hydrolase N-terminal domain"/>
    <property type="match status" value="1"/>
</dbReference>
<evidence type="ECO:0000256" key="4">
    <source>
        <dbReference type="ARBA" id="ARBA00022670"/>
    </source>
</evidence>
<reference evidence="18" key="1">
    <citation type="journal article" date="2004" name="Nature">
        <title>Genome duplication in the teleost fish Tetraodon nigroviridis reveals the early vertebrate proto-karyotype.</title>
        <authorList>
            <person name="Jaillon O."/>
            <person name="Aury J.-M."/>
            <person name="Brunet F."/>
            <person name="Petit J.-L."/>
            <person name="Stange-Thomann N."/>
            <person name="Mauceli E."/>
            <person name="Bouneau L."/>
            <person name="Fischer C."/>
            <person name="Ozouf-Costaz C."/>
            <person name="Bernot A."/>
            <person name="Nicaud S."/>
            <person name="Jaffe D."/>
            <person name="Fisher S."/>
            <person name="Lutfalla G."/>
            <person name="Dossat C."/>
            <person name="Segurens B."/>
            <person name="Dasilva C."/>
            <person name="Salanoubat M."/>
            <person name="Levy M."/>
            <person name="Boudet N."/>
            <person name="Castellano S."/>
            <person name="Anthouard V."/>
            <person name="Jubin C."/>
            <person name="Castelli V."/>
            <person name="Katinka M."/>
            <person name="Vacherie B."/>
            <person name="Biemont C."/>
            <person name="Skalli Z."/>
            <person name="Cattolico L."/>
            <person name="Poulain J."/>
            <person name="De Berardinis V."/>
            <person name="Cruaud C."/>
            <person name="Duprat S."/>
            <person name="Brottier P."/>
            <person name="Coutanceau J.-P."/>
            <person name="Gouzy J."/>
            <person name="Parra G."/>
            <person name="Lardier G."/>
            <person name="Chapple C."/>
            <person name="McKernan K.J."/>
            <person name="McEwan P."/>
            <person name="Bosak S."/>
            <person name="Kellis M."/>
            <person name="Volff J.-N."/>
            <person name="Guigo R."/>
            <person name="Zody M.C."/>
            <person name="Mesirov J."/>
            <person name="Lindblad-Toh K."/>
            <person name="Birren B."/>
            <person name="Nusbaum C."/>
            <person name="Kahn D."/>
            <person name="Robinson-Rechavi M."/>
            <person name="Laudet V."/>
            <person name="Schachter V."/>
            <person name="Quetier F."/>
            <person name="Saurin W."/>
            <person name="Scarpelli C."/>
            <person name="Wincker P."/>
            <person name="Lander E.S."/>
            <person name="Weissenbach J."/>
            <person name="Roest Crollius H."/>
        </authorList>
    </citation>
    <scope>NUCLEOTIDE SEQUENCE [LARGE SCALE GENOMIC DNA]</scope>
</reference>
<dbReference type="Proteomes" id="UP000007303">
    <property type="component" value="Unassembled WGS sequence"/>
</dbReference>
<evidence type="ECO:0000259" key="16">
    <source>
        <dbReference type="Pfam" id="PF17900"/>
    </source>
</evidence>
<keyword evidence="13" id="KW-0325">Glycoprotein</keyword>
<feature type="compositionally biased region" description="Polar residues" evidence="14">
    <location>
        <begin position="16"/>
        <end position="29"/>
    </location>
</feature>
<dbReference type="GO" id="GO:0043171">
    <property type="term" value="P:peptide catabolic process"/>
    <property type="evidence" value="ECO:0007669"/>
    <property type="project" value="TreeGrafter"/>
</dbReference>
<feature type="domain" description="Aminopeptidase N-like N-terminal" evidence="16">
    <location>
        <begin position="79"/>
        <end position="279"/>
    </location>
</feature>
<dbReference type="FunFam" id="2.60.40.1730:FF:000001">
    <property type="entry name" value="Leucyl-cystinyl aminopeptidase"/>
    <property type="match status" value="1"/>
</dbReference>
<evidence type="ECO:0000313" key="18">
    <source>
        <dbReference type="Proteomes" id="UP000007303"/>
    </source>
</evidence>
<dbReference type="GO" id="GO:0005886">
    <property type="term" value="C:plasma membrane"/>
    <property type="evidence" value="ECO:0007669"/>
    <property type="project" value="TreeGrafter"/>
</dbReference>
<sequence>MNSLTGVQRFLRSGGHNPQGQPRETTNMPKQSFLSKTAVVLIILTIAGVATVLLFIYGPSLLATTETAPLMRLPKNLLPHSYRVTLQPHLYTQVTEQENDTSVNQTVRFDGVSVVNFHCVEKTQTIYLHSKDLRITKTPIVMNQRYNVSTKVTQTVFHTDESDFMEILLEEPLEKGEDYSLRLTFWGEMSATKLGDLRDVYLKATFLKLYLAATHCEPTMARAVFPCFDEPDMKAVFNVTIVHRRDTFALANGQKRGEEIKGDWLYTTFYPTPKMSTYLFAFTVSEFTSIKSTTHNDVMIYTFARPEITSAGYTQYATHVSGRILKFFEGYYGIDYPQKTLSRSFQLTCYMPHKKVFALPSCFLMKINHFYNYLILGNGF</sequence>
<dbReference type="InterPro" id="IPR001930">
    <property type="entry name" value="Peptidase_M1"/>
</dbReference>
<dbReference type="OMA" id="RNDTHER"/>
<evidence type="ECO:0000256" key="14">
    <source>
        <dbReference type="SAM" id="MobiDB-lite"/>
    </source>
</evidence>
<evidence type="ECO:0000256" key="8">
    <source>
        <dbReference type="ARBA" id="ARBA00022833"/>
    </source>
</evidence>
<keyword evidence="4" id="KW-0645">Protease</keyword>
<dbReference type="PANTHER" id="PTHR11533:SF259">
    <property type="entry name" value="AMINOPEPTIDASE"/>
    <property type="match status" value="1"/>
</dbReference>
<feature type="region of interest" description="Disordered" evidence="14">
    <location>
        <begin position="10"/>
        <end position="29"/>
    </location>
</feature>
<evidence type="ECO:0000256" key="2">
    <source>
        <dbReference type="ARBA" id="ARBA00004606"/>
    </source>
</evidence>
<keyword evidence="18" id="KW-1185">Reference proteome</keyword>
<dbReference type="Gene3D" id="1.10.390.10">
    <property type="entry name" value="Neutral Protease Domain 2"/>
    <property type="match status" value="1"/>
</dbReference>
<protein>
    <recommendedName>
        <fullName evidence="16">Aminopeptidase N-like N-terminal domain-containing protein</fullName>
    </recommendedName>
</protein>
<dbReference type="GO" id="GO:0005615">
    <property type="term" value="C:extracellular space"/>
    <property type="evidence" value="ECO:0007669"/>
    <property type="project" value="TreeGrafter"/>
</dbReference>
<evidence type="ECO:0000256" key="12">
    <source>
        <dbReference type="ARBA" id="ARBA00023136"/>
    </source>
</evidence>
<dbReference type="InterPro" id="IPR050344">
    <property type="entry name" value="Peptidase_M1_aminopeptidases"/>
</dbReference>
<organism evidence="17 18">
    <name type="scientific">Tetraodon nigroviridis</name>
    <name type="common">Spotted green pufferfish</name>
    <name type="synonym">Chelonodon nigroviridis</name>
    <dbReference type="NCBI Taxonomy" id="99883"/>
    <lineage>
        <taxon>Eukaryota</taxon>
        <taxon>Metazoa</taxon>
        <taxon>Chordata</taxon>
        <taxon>Craniata</taxon>
        <taxon>Vertebrata</taxon>
        <taxon>Euteleostomi</taxon>
        <taxon>Actinopterygii</taxon>
        <taxon>Neopterygii</taxon>
        <taxon>Teleostei</taxon>
        <taxon>Neoteleostei</taxon>
        <taxon>Acanthomorphata</taxon>
        <taxon>Eupercaria</taxon>
        <taxon>Tetraodontiformes</taxon>
        <taxon>Tetradontoidea</taxon>
        <taxon>Tetraodontidae</taxon>
        <taxon>Tetraodon</taxon>
    </lineage>
</organism>
<evidence type="ECO:0000256" key="5">
    <source>
        <dbReference type="ARBA" id="ARBA00022692"/>
    </source>
</evidence>
<name>H3CBB9_TETNG</name>
<dbReference type="GO" id="GO:0008270">
    <property type="term" value="F:zinc ion binding"/>
    <property type="evidence" value="ECO:0007669"/>
    <property type="project" value="TreeGrafter"/>
</dbReference>
<comment type="subcellular location">
    <subcellularLocation>
        <location evidence="2">Membrane</location>
        <topology evidence="2">Single-pass type II membrane protein</topology>
    </subcellularLocation>
</comment>
<evidence type="ECO:0000256" key="15">
    <source>
        <dbReference type="SAM" id="Phobius"/>
    </source>
</evidence>
<keyword evidence="6" id="KW-0479">Metal-binding</keyword>
<dbReference type="GO" id="GO:0006508">
    <property type="term" value="P:proteolysis"/>
    <property type="evidence" value="ECO:0007669"/>
    <property type="project" value="UniProtKB-KW"/>
</dbReference>
<dbReference type="Gene3D" id="2.60.40.1730">
    <property type="entry name" value="tricorn interacting facor f3 domain"/>
    <property type="match status" value="1"/>
</dbReference>
<dbReference type="GeneTree" id="ENSGT00940000164605"/>
<keyword evidence="10 15" id="KW-1133">Transmembrane helix</keyword>
<keyword evidence="7" id="KW-0378">Hydrolase</keyword>
<comment type="cofactor">
    <cofactor evidence="1">
        <name>Zn(2+)</name>
        <dbReference type="ChEBI" id="CHEBI:29105"/>
    </cofactor>
</comment>
<evidence type="ECO:0000256" key="3">
    <source>
        <dbReference type="ARBA" id="ARBA00010136"/>
    </source>
</evidence>
<evidence type="ECO:0000256" key="11">
    <source>
        <dbReference type="ARBA" id="ARBA00023049"/>
    </source>
</evidence>
<reference evidence="17" key="3">
    <citation type="submission" date="2025-09" db="UniProtKB">
        <authorList>
            <consortium name="Ensembl"/>
        </authorList>
    </citation>
    <scope>IDENTIFICATION</scope>
</reference>